<feature type="chain" id="PRO_5002041957" evidence="1">
    <location>
        <begin position="27"/>
        <end position="51"/>
    </location>
</feature>
<proteinExistence type="predicted"/>
<name>A0A0A8XR90_ARUDO</name>
<keyword evidence="1" id="KW-0732">Signal</keyword>
<reference evidence="2" key="2">
    <citation type="journal article" date="2015" name="Data Brief">
        <title>Shoot transcriptome of the giant reed, Arundo donax.</title>
        <authorList>
            <person name="Barrero R.A."/>
            <person name="Guerrero F.D."/>
            <person name="Moolhuijzen P."/>
            <person name="Goolsby J.A."/>
            <person name="Tidwell J."/>
            <person name="Bellgard S.E."/>
            <person name="Bellgard M.I."/>
        </authorList>
    </citation>
    <scope>NUCLEOTIDE SEQUENCE</scope>
    <source>
        <tissue evidence="2">Shoot tissue taken approximately 20 cm above the soil surface</tissue>
    </source>
</reference>
<organism evidence="2">
    <name type="scientific">Arundo donax</name>
    <name type="common">Giant reed</name>
    <name type="synonym">Donax arundinaceus</name>
    <dbReference type="NCBI Taxonomy" id="35708"/>
    <lineage>
        <taxon>Eukaryota</taxon>
        <taxon>Viridiplantae</taxon>
        <taxon>Streptophyta</taxon>
        <taxon>Embryophyta</taxon>
        <taxon>Tracheophyta</taxon>
        <taxon>Spermatophyta</taxon>
        <taxon>Magnoliopsida</taxon>
        <taxon>Liliopsida</taxon>
        <taxon>Poales</taxon>
        <taxon>Poaceae</taxon>
        <taxon>PACMAD clade</taxon>
        <taxon>Arundinoideae</taxon>
        <taxon>Arundineae</taxon>
        <taxon>Arundo</taxon>
    </lineage>
</organism>
<protein>
    <submittedName>
        <fullName evidence="2">Uncharacterized protein</fullName>
    </submittedName>
</protein>
<dbReference type="EMBL" id="GBRH01282735">
    <property type="protein sequence ID" value="JAD15160.1"/>
    <property type="molecule type" value="Transcribed_RNA"/>
</dbReference>
<feature type="signal peptide" evidence="1">
    <location>
        <begin position="1"/>
        <end position="26"/>
    </location>
</feature>
<accession>A0A0A8XR90</accession>
<dbReference type="AlphaFoldDB" id="A0A0A8XR90"/>
<evidence type="ECO:0000313" key="2">
    <source>
        <dbReference type="EMBL" id="JAD15160.1"/>
    </source>
</evidence>
<reference evidence="2" key="1">
    <citation type="submission" date="2014-09" db="EMBL/GenBank/DDBJ databases">
        <authorList>
            <person name="Magalhaes I.L.F."/>
            <person name="Oliveira U."/>
            <person name="Santos F.R."/>
            <person name="Vidigal T.H.D.A."/>
            <person name="Brescovit A.D."/>
            <person name="Santos A.J."/>
        </authorList>
    </citation>
    <scope>NUCLEOTIDE SEQUENCE</scope>
    <source>
        <tissue evidence="2">Shoot tissue taken approximately 20 cm above the soil surface</tissue>
    </source>
</reference>
<evidence type="ECO:0000256" key="1">
    <source>
        <dbReference type="SAM" id="SignalP"/>
    </source>
</evidence>
<sequence length="51" mass="5480">MLMRASSTSVLLLHILLLKCLSSACSKPSSCVPGPFPVLFLVPSFVRMSVD</sequence>